<accession>A0A495W1U8</accession>
<dbReference type="GO" id="GO:0005737">
    <property type="term" value="C:cytoplasm"/>
    <property type="evidence" value="ECO:0007669"/>
    <property type="project" value="TreeGrafter"/>
</dbReference>
<protein>
    <recommendedName>
        <fullName evidence="3 8">Histidinol-phosphatase</fullName>
        <shortName evidence="8">HolPase</shortName>
        <ecNumber evidence="3 8">3.1.3.15</ecNumber>
    </recommendedName>
</protein>
<dbReference type="AlphaFoldDB" id="A0A495W1U8"/>
<organism evidence="10 11">
    <name type="scientific">Saccharothrix australiensis</name>
    <dbReference type="NCBI Taxonomy" id="2072"/>
    <lineage>
        <taxon>Bacteria</taxon>
        <taxon>Bacillati</taxon>
        <taxon>Actinomycetota</taxon>
        <taxon>Actinomycetes</taxon>
        <taxon>Pseudonocardiales</taxon>
        <taxon>Pseudonocardiaceae</taxon>
        <taxon>Saccharothrix</taxon>
    </lineage>
</organism>
<dbReference type="Gene3D" id="3.20.20.140">
    <property type="entry name" value="Metal-dependent hydrolases"/>
    <property type="match status" value="1"/>
</dbReference>
<comment type="similarity">
    <text evidence="2 8">Belongs to the PHP hydrolase family. HisK subfamily.</text>
</comment>
<dbReference type="RefSeq" id="WP_121004648.1">
    <property type="nucleotide sequence ID" value="NZ_RBXO01000001.1"/>
</dbReference>
<keyword evidence="11" id="KW-1185">Reference proteome</keyword>
<evidence type="ECO:0000259" key="9">
    <source>
        <dbReference type="Pfam" id="PF02811"/>
    </source>
</evidence>
<name>A0A495W1U8_9PSEU</name>
<proteinExistence type="inferred from homology"/>
<evidence type="ECO:0000256" key="3">
    <source>
        <dbReference type="ARBA" id="ARBA00013085"/>
    </source>
</evidence>
<comment type="catalytic activity">
    <reaction evidence="7 8">
        <text>L-histidinol phosphate + H2O = L-histidinol + phosphate</text>
        <dbReference type="Rhea" id="RHEA:14465"/>
        <dbReference type="ChEBI" id="CHEBI:15377"/>
        <dbReference type="ChEBI" id="CHEBI:43474"/>
        <dbReference type="ChEBI" id="CHEBI:57699"/>
        <dbReference type="ChEBI" id="CHEBI:57980"/>
        <dbReference type="EC" id="3.1.3.15"/>
    </reaction>
</comment>
<comment type="pathway">
    <text evidence="1 8">Amino-acid biosynthesis; L-histidine biosynthesis; L-histidine from 5-phospho-alpha-D-ribose 1-diphosphate: step 8/9.</text>
</comment>
<evidence type="ECO:0000256" key="1">
    <source>
        <dbReference type="ARBA" id="ARBA00004970"/>
    </source>
</evidence>
<dbReference type="SUPFAM" id="SSF89550">
    <property type="entry name" value="PHP domain-like"/>
    <property type="match status" value="1"/>
</dbReference>
<dbReference type="PANTHER" id="PTHR21039">
    <property type="entry name" value="HISTIDINOL PHOSPHATASE-RELATED"/>
    <property type="match status" value="1"/>
</dbReference>
<evidence type="ECO:0000256" key="8">
    <source>
        <dbReference type="RuleBase" id="RU366003"/>
    </source>
</evidence>
<dbReference type="OrthoDB" id="6637113at2"/>
<sequence length="275" mass="30905">MTLPADNHVHTQCSWDAVEGSMRRSCERAVEFGLPAIAFTDHADFTRWTTPDTAAEDPSARTIGAHAHSGWLDVDDYRRHLDRCRWEFPDLRILSGVETGEPHLFKDEVAGLLATTRFDRVLGSLHALESGGDVVYLRTLFRTGDPEALLRDYLAETVRMIETAGGFQVLAHVDYPIRFWPARAGAFEAARFEEEYREVLRALARSGRVLEVNTGGPQLVAEIVRWWYLEGGTAVSFGSDAHVPWLVGNNFDLAAAMVESCGFRPGRDPLDFWRR</sequence>
<reference evidence="10 11" key="1">
    <citation type="submission" date="2018-10" db="EMBL/GenBank/DDBJ databases">
        <title>Sequencing the genomes of 1000 actinobacteria strains.</title>
        <authorList>
            <person name="Klenk H.-P."/>
        </authorList>
    </citation>
    <scope>NUCLEOTIDE SEQUENCE [LARGE SCALE GENOMIC DNA]</scope>
    <source>
        <strain evidence="10 11">DSM 43800</strain>
    </source>
</reference>
<dbReference type="UniPathway" id="UPA00031">
    <property type="reaction ID" value="UER00013"/>
</dbReference>
<dbReference type="EMBL" id="RBXO01000001">
    <property type="protein sequence ID" value="RKT53838.1"/>
    <property type="molecule type" value="Genomic_DNA"/>
</dbReference>
<evidence type="ECO:0000313" key="11">
    <source>
        <dbReference type="Proteomes" id="UP000282084"/>
    </source>
</evidence>
<evidence type="ECO:0000256" key="4">
    <source>
        <dbReference type="ARBA" id="ARBA00022605"/>
    </source>
</evidence>
<evidence type="ECO:0000256" key="5">
    <source>
        <dbReference type="ARBA" id="ARBA00022801"/>
    </source>
</evidence>
<dbReference type="Proteomes" id="UP000282084">
    <property type="component" value="Unassembled WGS sequence"/>
</dbReference>
<evidence type="ECO:0000313" key="10">
    <source>
        <dbReference type="EMBL" id="RKT53838.1"/>
    </source>
</evidence>
<keyword evidence="4 8" id="KW-0028">Amino-acid biosynthesis</keyword>
<gene>
    <name evidence="10" type="ORF">C8E97_2420</name>
</gene>
<evidence type="ECO:0000256" key="6">
    <source>
        <dbReference type="ARBA" id="ARBA00023102"/>
    </source>
</evidence>
<dbReference type="Pfam" id="PF02811">
    <property type="entry name" value="PHP"/>
    <property type="match status" value="1"/>
</dbReference>
<keyword evidence="5 8" id="KW-0378">Hydrolase</keyword>
<dbReference type="EC" id="3.1.3.15" evidence="3 8"/>
<dbReference type="GO" id="GO:0000105">
    <property type="term" value="P:L-histidine biosynthetic process"/>
    <property type="evidence" value="ECO:0007669"/>
    <property type="project" value="UniProtKB-UniRule"/>
</dbReference>
<keyword evidence="6 8" id="KW-0368">Histidine biosynthesis</keyword>
<dbReference type="InterPro" id="IPR016195">
    <property type="entry name" value="Pol/histidinol_Pase-like"/>
</dbReference>
<dbReference type="InterPro" id="IPR010140">
    <property type="entry name" value="Histidinol_P_phosphatase_HisJ"/>
</dbReference>
<dbReference type="InterPro" id="IPR004013">
    <property type="entry name" value="PHP_dom"/>
</dbReference>
<dbReference type="GO" id="GO:0004401">
    <property type="term" value="F:histidinol-phosphatase activity"/>
    <property type="evidence" value="ECO:0007669"/>
    <property type="project" value="UniProtKB-UniRule"/>
</dbReference>
<evidence type="ECO:0000256" key="2">
    <source>
        <dbReference type="ARBA" id="ARBA00009152"/>
    </source>
</evidence>
<dbReference type="PANTHER" id="PTHR21039:SF0">
    <property type="entry name" value="HISTIDINOL-PHOSPHATASE"/>
    <property type="match status" value="1"/>
</dbReference>
<evidence type="ECO:0000256" key="7">
    <source>
        <dbReference type="ARBA" id="ARBA00049158"/>
    </source>
</evidence>
<feature type="domain" description="PHP" evidence="9">
    <location>
        <begin position="6"/>
        <end position="214"/>
    </location>
</feature>
<comment type="caution">
    <text evidence="10">The sequence shown here is derived from an EMBL/GenBank/DDBJ whole genome shotgun (WGS) entry which is preliminary data.</text>
</comment>